<feature type="region of interest" description="Disordered" evidence="9">
    <location>
        <begin position="500"/>
        <end position="519"/>
    </location>
</feature>
<dbReference type="InterPro" id="IPR012677">
    <property type="entry name" value="Nucleotide-bd_a/b_plait_sf"/>
</dbReference>
<evidence type="ECO:0000256" key="8">
    <source>
        <dbReference type="SAM" id="Coils"/>
    </source>
</evidence>
<feature type="region of interest" description="Disordered" evidence="9">
    <location>
        <begin position="3357"/>
        <end position="3400"/>
    </location>
</feature>
<dbReference type="Pfam" id="PF00076">
    <property type="entry name" value="RRM_1"/>
    <property type="match status" value="1"/>
</dbReference>
<feature type="compositionally biased region" description="Basic and acidic residues" evidence="9">
    <location>
        <begin position="2210"/>
        <end position="2236"/>
    </location>
</feature>
<comment type="subcellular location">
    <subcellularLocation>
        <location evidence="1">Nucleus</location>
    </subcellularLocation>
</comment>
<dbReference type="Gene3D" id="3.30.70.330">
    <property type="match status" value="2"/>
</dbReference>
<evidence type="ECO:0000256" key="1">
    <source>
        <dbReference type="ARBA" id="ARBA00004123"/>
    </source>
</evidence>
<keyword evidence="13" id="KW-1185">Reference proteome</keyword>
<feature type="compositionally biased region" description="Basic residues" evidence="9">
    <location>
        <begin position="865"/>
        <end position="876"/>
    </location>
</feature>
<feature type="compositionally biased region" description="Low complexity" evidence="9">
    <location>
        <begin position="506"/>
        <end position="519"/>
    </location>
</feature>
<dbReference type="InterPro" id="IPR010912">
    <property type="entry name" value="SPOC_met"/>
</dbReference>
<dbReference type="Pfam" id="PF07744">
    <property type="entry name" value="SPOC"/>
    <property type="match status" value="1"/>
</dbReference>
<feature type="compositionally biased region" description="Low complexity" evidence="9">
    <location>
        <begin position="1079"/>
        <end position="1094"/>
    </location>
</feature>
<feature type="region of interest" description="Disordered" evidence="9">
    <location>
        <begin position="1414"/>
        <end position="1436"/>
    </location>
</feature>
<feature type="region of interest" description="Disordered" evidence="9">
    <location>
        <begin position="22"/>
        <end position="63"/>
    </location>
</feature>
<feature type="compositionally biased region" description="Low complexity" evidence="9">
    <location>
        <begin position="215"/>
        <end position="225"/>
    </location>
</feature>
<feature type="compositionally biased region" description="Low complexity" evidence="9">
    <location>
        <begin position="314"/>
        <end position="325"/>
    </location>
</feature>
<feature type="compositionally biased region" description="Polar residues" evidence="9">
    <location>
        <begin position="2675"/>
        <end position="2699"/>
    </location>
</feature>
<dbReference type="GO" id="GO:0003723">
    <property type="term" value="F:RNA binding"/>
    <property type="evidence" value="ECO:0007669"/>
    <property type="project" value="UniProtKB-UniRule"/>
</dbReference>
<feature type="compositionally biased region" description="Basic and acidic residues" evidence="9">
    <location>
        <begin position="1190"/>
        <end position="1206"/>
    </location>
</feature>
<feature type="domain" description="RRM" evidence="10">
    <location>
        <begin position="540"/>
        <end position="615"/>
    </location>
</feature>
<feature type="compositionally biased region" description="Low complexity" evidence="9">
    <location>
        <begin position="2140"/>
        <end position="2164"/>
    </location>
</feature>
<feature type="compositionally biased region" description="Basic and acidic residues" evidence="9">
    <location>
        <begin position="2306"/>
        <end position="2329"/>
    </location>
</feature>
<evidence type="ECO:0000256" key="4">
    <source>
        <dbReference type="ARBA" id="ARBA00023054"/>
    </source>
</evidence>
<feature type="compositionally biased region" description="Polar residues" evidence="9">
    <location>
        <begin position="770"/>
        <end position="803"/>
    </location>
</feature>
<feature type="compositionally biased region" description="Basic and acidic residues" evidence="9">
    <location>
        <begin position="2172"/>
        <end position="2194"/>
    </location>
</feature>
<feature type="compositionally biased region" description="Basic and acidic residues" evidence="9">
    <location>
        <begin position="1860"/>
        <end position="1886"/>
    </location>
</feature>
<dbReference type="PANTHER" id="PTHR15241">
    <property type="entry name" value="TRANSFORMER-2-RELATED"/>
    <property type="match status" value="1"/>
</dbReference>
<feature type="compositionally biased region" description="Polar residues" evidence="9">
    <location>
        <begin position="3031"/>
        <end position="3056"/>
    </location>
</feature>
<feature type="compositionally biased region" description="Basic and acidic residues" evidence="9">
    <location>
        <begin position="901"/>
        <end position="935"/>
    </location>
</feature>
<dbReference type="CDD" id="cd21543">
    <property type="entry name" value="SPOC_SHARP"/>
    <property type="match status" value="1"/>
</dbReference>
<dbReference type="Gene3D" id="2.40.290.10">
    <property type="match status" value="1"/>
</dbReference>
<feature type="compositionally biased region" description="Polar residues" evidence="9">
    <location>
        <begin position="2906"/>
        <end position="2917"/>
    </location>
</feature>
<feature type="compositionally biased region" description="Basic and acidic residues" evidence="9">
    <location>
        <begin position="1050"/>
        <end position="1069"/>
    </location>
</feature>
<feature type="compositionally biased region" description="Polar residues" evidence="9">
    <location>
        <begin position="3373"/>
        <end position="3383"/>
    </location>
</feature>
<dbReference type="InterPro" id="IPR000504">
    <property type="entry name" value="RRM_dom"/>
</dbReference>
<feature type="compositionally biased region" description="Basic and acidic residues" evidence="9">
    <location>
        <begin position="2508"/>
        <end position="2547"/>
    </location>
</feature>
<feature type="compositionally biased region" description="Basic and acidic residues" evidence="9">
    <location>
        <begin position="2919"/>
        <end position="2930"/>
    </location>
</feature>
<feature type="compositionally biased region" description="Polar residues" evidence="9">
    <location>
        <begin position="462"/>
        <end position="475"/>
    </location>
</feature>
<feature type="compositionally biased region" description="Basic and acidic residues" evidence="9">
    <location>
        <begin position="2104"/>
        <end position="2114"/>
    </location>
</feature>
<feature type="compositionally biased region" description="Pro residues" evidence="9">
    <location>
        <begin position="1139"/>
        <end position="1150"/>
    </location>
</feature>
<dbReference type="InterPro" id="IPR016194">
    <property type="entry name" value="SPOC-like_C_dom_sf"/>
</dbReference>
<keyword evidence="2 7" id="KW-0694">RNA-binding</keyword>
<accession>A0AAD4N2T8</accession>
<feature type="compositionally biased region" description="Low complexity" evidence="9">
    <location>
        <begin position="2286"/>
        <end position="2295"/>
    </location>
</feature>
<feature type="region of interest" description="Disordered" evidence="9">
    <location>
        <begin position="3018"/>
        <end position="3060"/>
    </location>
</feature>
<reference evidence="12" key="1">
    <citation type="submission" date="2022-01" db="EMBL/GenBank/DDBJ databases">
        <title>Genome Sequence Resource for Two Populations of Ditylenchus destructor, the Migratory Endoparasitic Phytonematode.</title>
        <authorList>
            <person name="Zhang H."/>
            <person name="Lin R."/>
            <person name="Xie B."/>
        </authorList>
    </citation>
    <scope>NUCLEOTIDE SEQUENCE</scope>
    <source>
        <strain evidence="12">BazhouSP</strain>
    </source>
</reference>
<feature type="region of interest" description="Disordered" evidence="9">
    <location>
        <begin position="3111"/>
        <end position="3148"/>
    </location>
</feature>
<feature type="compositionally biased region" description="Basic and acidic residues" evidence="9">
    <location>
        <begin position="2805"/>
        <end position="2822"/>
    </location>
</feature>
<feature type="compositionally biased region" description="Polar residues" evidence="9">
    <location>
        <begin position="176"/>
        <end position="201"/>
    </location>
</feature>
<dbReference type="SMART" id="SM00360">
    <property type="entry name" value="RRM"/>
    <property type="match status" value="2"/>
</dbReference>
<feature type="compositionally biased region" description="Polar residues" evidence="9">
    <location>
        <begin position="1114"/>
        <end position="1127"/>
    </location>
</feature>
<feature type="region of interest" description="Disordered" evidence="9">
    <location>
        <begin position="604"/>
        <end position="633"/>
    </location>
</feature>
<feature type="compositionally biased region" description="Polar residues" evidence="9">
    <location>
        <begin position="42"/>
        <end position="63"/>
    </location>
</feature>
<dbReference type="Proteomes" id="UP001201812">
    <property type="component" value="Unassembled WGS sequence"/>
</dbReference>
<feature type="compositionally biased region" description="Low complexity" evidence="9">
    <location>
        <begin position="1002"/>
        <end position="1026"/>
    </location>
</feature>
<feature type="compositionally biased region" description="Low complexity" evidence="9">
    <location>
        <begin position="3384"/>
        <end position="3400"/>
    </location>
</feature>
<feature type="compositionally biased region" description="Polar residues" evidence="9">
    <location>
        <begin position="853"/>
        <end position="864"/>
    </location>
</feature>
<feature type="compositionally biased region" description="Polar residues" evidence="9">
    <location>
        <begin position="1255"/>
        <end position="1280"/>
    </location>
</feature>
<feature type="compositionally biased region" description="Basic and acidic residues" evidence="9">
    <location>
        <begin position="2030"/>
        <end position="2048"/>
    </location>
</feature>
<dbReference type="PROSITE" id="PS50102">
    <property type="entry name" value="RRM"/>
    <property type="match status" value="2"/>
</dbReference>
<sequence length="3896" mass="424118">MVIGCSPQQKFAVNQHNITTEQEIVVPPPTPPLSTPQTQQPRLSSNNINSTNPAQEESSSSCSAFEKETVSFWGRIESKDSPASSSAGSTQKSEMRESRHVRVDGLPENLSSERISNFFTTYGRVQKVTRPSNSNSSTFPVIVSFMDVRTAQKVCEQPEERKLDGHSFRTYFHEPATSSTAPLKRTPSSSPLVRSTDSSESVSRDESGKAILRPSSAASHSSTESSTEKRRLSVNTAVDQATPSTVTKPSPSSTPMPNSVVPPTSLQTTQNRANPPLRKPDIKARGFDSSPLQPITGGILGSKDNAVRTTDQKGQSSGPQPSSSQNEQEGLKGIYVCNLPALKLMSETAQREQLNTIIRQHATVITLNFEIVPAEESAKSSSGNAPNKEERRALVLIQKVQSMDTLMTTLNLSQMSGSRLKAFVADQTVAVEAYNVHLAATCATVAGISLPPPPAIPSLIANQPTANNTAQSSPTAEKRKIISLRTSKINSLSSSALLAGKTNENSSTPSSSSGTTSVSAMGYGMPSAVTPDPLHKNASRTLYVGNLERRITDQSLKTRFGCFGHILEVDVKNRDTLSPFAFIQFTNIDSVVAAIRACQMSKSTSQATPVNDSEGSPGTPSMSADTNPSGSSPFNFNTLSSGQKIIKTNWGKSICSNKLWIGALPKSCSEEYIFSKMRVVCCSSPDDVTEVIYDPKYNETIVIFKTNEAAQLACTKIKNRVLTFPPEKSQKEGATHVQVDYCSEKLHDFFVDRKFGRASGSSLPPVANSEVITSSNTSNRPKLSSKVVTTTATNQRSNESTDSLLLAPPPDPPKNLPPISSRKTENATYSDTGIDASNSSGNQNSAIPPDPAMTSTSERSQSGGNHKHNSTSHRKSYQLLSPDPASARQRHDQTSTTSSNKHREPIGDKERDHRSASEHTSVRDGRSGCDRDRRSASGNHSKLQGSRREGVIGESKQHESRQPLPSESGKSKYVHTSGHHQRQATSSSSGVIRDKIRRPTISPSSSATSSGSTDSDSSTYSDSSSSQGTMSRPRHTWEHRSHRKKHRAKGEKSSSKKVLEKKDSSHRVDANTGPKRHTTSSSATSKASKVTAQSRDGRNGIAITPQAKDRMDTLSVNDQGSRRSTTPKSKKNAGIDRGPPSPLCPPPPMPNIESTSTKGKRLHRSERVRDSSTTSDSSSASCSIPPQKPPKKEQSKTDQMPQRRESAQNIMTDSKESIKQPKPNAISAQPIIPQSHSKQDEEIRKQKQQHHQKQTIRTPSTGPTQQASLPTTSTCITPVSATPVGTAPLSAPLPSNSNSASHGDAINRRTSMGAEVVTPTRPAPKQLVRPITTIPYNVVTMAETMKDPRMEKQKLTIELPENLPLPKFAEFCKIVKERHASFQQPAAAFSDIIQRSPPLSAVMQASTESTSGFFSDLGKDVKPSIMPTQSESKNTPEIKTEELDYKEIKAELRDLEAENAMNLKGTSDQRPVDGLLKKVDHLKNMGTSQNSSMVQRMNQLRSILKNTKENFQNVFTGTAGQNNTPPQSRTASFSALLGRKPDSFEKELEKIRMKTGSCASPTVDDFSAAELSSLSKRSLSVHIPSVATSSTFSTVYPQSASILQSTSSPSSCQQHVSSAVQPASQRAIKIEAGRLSSATVVPKISPPPGEYESTLDGSSAGSASTSTPKSSITTPISKAMELKPVENSHPKDHSPATNTQNAAPSLLSIEKHGTVTSHFSQGESCEKNKESSPTTFTNISKSTANNAPSMKTTQSLERLSESPINTIARTATTHMPPPKDSNRNRILDDLFRQQANDTKKFSASKEKKSNISFAMPNENLPQIQPKDPTKKISVASVSHNTNTSAQLNKISFDAVSVDKQKAKQSIEKHAINVKKEQRAEENKPKDSQQLQSIKQRAKSCVPPRDKVPAKEKPDQKTYNEKERKEEQQKSAKSAKKEGMSRKNKEGSSKSDKAEKSKNKLENKKEKKHKKRQTSRSSDSEEDAAVASDISDSFALAGIDMEEQRRLLKQIQSGNFGMSMYDRVKRRSSKPKAEDEKKKNEALDQLREKSGKKKKFQRIQLSSSDEEAGGSITDQKETKRRKMEPLESDKEESDANTASTSAKSAKKDVTRENKLTKRGRSRRSDAESMTADSDDGRMSIASQSTTLTTATSATQKISTAESTSSKKQKKQSSKPEKHSESEIPAKKTSKEESKPKPTSGLKKVKPNINEVPKEQKQASKEAEEKKQTKKVSEDKKSVKQPLPSPSSSSSTSSSSGSDSDGDDSDASSTDGDIFIKKLRKKFSKCRSSSSDSGAAGSDEEQSCSANKSKEKDASKERCSKLAKAKVDIKKQPTQKNTMRLSMDDVFGADSSDDEKMPEKVNTALQKQEAPKHEEKAHKSKEKGKPIASEPTAVASVKANSQQSAKKPEIVNKTAKKQTDSIDALFIKQAQGKPKTAKVTPKEKDNRSKSTKIHDEPAKRKKKSEELGRAQEPTSEAKRRKIDDEEEIKSSKKRQAIDADQDSTTSAKRTKVEPTEMKNLAKETKKVPEKTIDKDLSVPHQSGESDNKESMQSLQKPKKSSAVSPLKTPTKASKATVPAKLAPSEESTGSTSSSQASSSSDSDDSFSSIDVKTPEILSHSAAEPLATIENDEVVANYLPDSSQTQQPEKRPATPKAENASVVVESTYLPTDKPLNALPQSTIRIGSPPLSRNTFGSQSSMSNMGISVEENSAVDDVKKLAAELGCVDSSTDFEVIDRGTILSPSRIYPSKEPSGQVSCFMKNEPESLKSPIQFPMATSSTSPVVSKQPIKRGRPPAGKRGGKTAPVARKEPPKPKSPEAKSKEDIDMDEMEAALMKKMSEEEEMAIMNLTTDADPFGASPAASESVVRSPPNTETVPEVKPVASEFKEEHIEHEPQTKSEAQKENHDSTTIIRTETNANEMKIDDVVQKTEENSANSKSTKMEPVERRSSNESMESHLGGGGYMEIDAESLLKQQKEQEELEHQLEVERRRKAEEEEMQARMEETVEAVAAAAATAVRQTSTTSASAVGGAGSDTTSPYHTVHMQSSIDSSRTPQSAISDAVGTDGMTLSTASTMKVQTPQSTAGTHQTVTNLATTPTSSVLVQQVVIPTQSQTPIKSQQHQSQVESLQTHGNAQNQDQPTVKVQVGQPPQQHSFGGTYHSPVQGQMYAQQTQPTYVQQNQHLPQHVAQSVIAPANSADRYHQQNMMSCQQPQVQQQVPITSQVAVAAPIQQQTQQAPSRQQQLPQAHTPSAPIQSLVNSAIQYHQSQQQHHYTAGQHQRNVIAPTSTSVIVEEPAKNAGAGMAGRSTPLKQAQQQPSAFANNVTQPPQTSVATSVVQHAPTQPQQPQKYIIYHNQGSTQEVSHIQHAQAHPSHSYVQHPQQTMKQVPSQQQQNVISSQQNVAATTTSSSAIQSSSQIAQMIAAQQQHQMLSQQSSKTGQVAQPQQQIPPQIGSQTQAQIPAQSQQQLARPQSVIPPATTTAMGTMPGSAAQEMQQQRTAPSQQQSGVHAQQQQLQSQQPGVTAVRMTEGPADVNAQKLLAIYNQLNFINPGLTMQQQQNAALYTRSLQPNGHSPLAKQWDPTSLELFRQQAAQLQAMHSPTLGSSTAVPGSALIGQQPQQGATVGTDLLLQQQRQAHQQQPQSQHLIQTNALRASQQPQQQIIYQMQQKPMVAQNQNIDYSVQQVPDVAHMQQQVGPSRMQSQLPSSQMVIQNQPMGQQQNMIEQPRNPNEKYPVLWQGQLAMKNTDTLVQMHRVCGNEKLIEITNQELVSKTNGISTIRITQRMRLEAAQLETLMKKMEREENYVALVCLPCGRNRDDISVQTSRMTTSFIDYFTSKSAAGIVNQGPHVMHPSCVAHVFPPSEFATGHLNRHAPDLLVTIERHNAGYLFVVITTNN</sequence>
<evidence type="ECO:0000313" key="13">
    <source>
        <dbReference type="Proteomes" id="UP001201812"/>
    </source>
</evidence>
<dbReference type="SUPFAM" id="SSF54928">
    <property type="entry name" value="RNA-binding domain, RBD"/>
    <property type="match status" value="2"/>
</dbReference>
<feature type="compositionally biased region" description="Low complexity" evidence="9">
    <location>
        <begin position="3474"/>
        <end position="3517"/>
    </location>
</feature>
<feature type="region of interest" description="Disordered" evidence="9">
    <location>
        <begin position="1639"/>
        <end position="1677"/>
    </location>
</feature>
<keyword evidence="6" id="KW-0539">Nucleus</keyword>
<feature type="compositionally biased region" description="Low complexity" evidence="9">
    <location>
        <begin position="1287"/>
        <end position="1301"/>
    </location>
</feature>
<feature type="compositionally biased region" description="Basic and acidic residues" evidence="9">
    <location>
        <begin position="2438"/>
        <end position="2481"/>
    </location>
</feature>
<keyword evidence="5" id="KW-0804">Transcription</keyword>
<evidence type="ECO:0000259" key="10">
    <source>
        <dbReference type="PROSITE" id="PS50102"/>
    </source>
</evidence>
<feature type="region of interest" description="Disordered" evidence="9">
    <location>
        <begin position="3229"/>
        <end position="3248"/>
    </location>
</feature>
<evidence type="ECO:0000256" key="7">
    <source>
        <dbReference type="PROSITE-ProRule" id="PRU00176"/>
    </source>
</evidence>
<feature type="compositionally biased region" description="Low complexity" evidence="9">
    <location>
        <begin position="3441"/>
        <end position="3467"/>
    </location>
</feature>
<feature type="region of interest" description="Disordered" evidence="9">
    <location>
        <begin position="2850"/>
        <end position="2960"/>
    </location>
</feature>
<feature type="region of interest" description="Disordered" evidence="9">
    <location>
        <begin position="760"/>
        <end position="1280"/>
    </location>
</feature>
<feature type="compositionally biased region" description="Basic residues" evidence="9">
    <location>
        <begin position="1040"/>
        <end position="1049"/>
    </location>
</feature>
<dbReference type="PROSITE" id="PS50917">
    <property type="entry name" value="SPOC"/>
    <property type="match status" value="1"/>
</dbReference>
<organism evidence="12 13">
    <name type="scientific">Ditylenchus destructor</name>
    <dbReference type="NCBI Taxonomy" id="166010"/>
    <lineage>
        <taxon>Eukaryota</taxon>
        <taxon>Metazoa</taxon>
        <taxon>Ecdysozoa</taxon>
        <taxon>Nematoda</taxon>
        <taxon>Chromadorea</taxon>
        <taxon>Rhabditida</taxon>
        <taxon>Tylenchina</taxon>
        <taxon>Tylenchomorpha</taxon>
        <taxon>Sphaerularioidea</taxon>
        <taxon>Anguinidae</taxon>
        <taxon>Anguininae</taxon>
        <taxon>Ditylenchus</taxon>
    </lineage>
</organism>
<feature type="compositionally biased region" description="Basic and acidic residues" evidence="9">
    <location>
        <begin position="93"/>
        <end position="105"/>
    </location>
</feature>
<dbReference type="PANTHER" id="PTHR15241:SF304">
    <property type="entry name" value="RRM DOMAIN-CONTAINING PROTEIN"/>
    <property type="match status" value="1"/>
</dbReference>
<feature type="compositionally biased region" description="Low complexity" evidence="9">
    <location>
        <begin position="81"/>
        <end position="92"/>
    </location>
</feature>
<gene>
    <name evidence="12" type="ORF">DdX_09841</name>
</gene>
<feature type="region of interest" description="Disordered" evidence="9">
    <location>
        <begin position="1860"/>
        <end position="1987"/>
    </location>
</feature>
<feature type="compositionally biased region" description="Low complexity" evidence="9">
    <location>
        <begin position="2244"/>
        <end position="2257"/>
    </location>
</feature>
<feature type="compositionally biased region" description="Basic and acidic residues" evidence="9">
    <location>
        <begin position="2938"/>
        <end position="2948"/>
    </location>
</feature>
<protein>
    <submittedName>
        <fullName evidence="12">SPOC domain-containing protein</fullName>
    </submittedName>
</protein>
<evidence type="ECO:0000259" key="11">
    <source>
        <dbReference type="PROSITE" id="PS50917"/>
    </source>
</evidence>
<feature type="compositionally biased region" description="Low complexity" evidence="9">
    <location>
        <begin position="1171"/>
        <end position="1185"/>
    </location>
</feature>
<feature type="compositionally biased region" description="Low complexity" evidence="9">
    <location>
        <begin position="1657"/>
        <end position="1677"/>
    </location>
</feature>
<comment type="caution">
    <text evidence="12">The sequence shown here is derived from an EMBL/GenBank/DDBJ whole genome shotgun (WGS) entry which is preliminary data.</text>
</comment>
<feature type="compositionally biased region" description="Polar residues" evidence="9">
    <location>
        <begin position="1731"/>
        <end position="1758"/>
    </location>
</feature>
<evidence type="ECO:0000256" key="5">
    <source>
        <dbReference type="ARBA" id="ARBA00023163"/>
    </source>
</evidence>
<feature type="region of interest" description="Disordered" evidence="9">
    <location>
        <begin position="3427"/>
        <end position="3522"/>
    </location>
</feature>
<dbReference type="GO" id="GO:0005634">
    <property type="term" value="C:nucleus"/>
    <property type="evidence" value="ECO:0007669"/>
    <property type="project" value="UniProtKB-SubCell"/>
</dbReference>
<feature type="domain" description="SPOC" evidence="11">
    <location>
        <begin position="3725"/>
        <end position="3894"/>
    </location>
</feature>
<keyword evidence="4 8" id="KW-0175">Coiled coil</keyword>
<feature type="region of interest" description="Disordered" evidence="9">
    <location>
        <begin position="2769"/>
        <end position="2825"/>
    </location>
</feature>
<feature type="region of interest" description="Disordered" evidence="9">
    <location>
        <begin position="1716"/>
        <end position="1758"/>
    </location>
</feature>
<feature type="compositionally biased region" description="Basic and acidic residues" evidence="9">
    <location>
        <begin position="946"/>
        <end position="961"/>
    </location>
</feature>
<feature type="compositionally biased region" description="Low complexity" evidence="9">
    <location>
        <begin position="242"/>
        <end position="265"/>
    </location>
</feature>
<feature type="compositionally biased region" description="Pro residues" evidence="9">
    <location>
        <begin position="807"/>
        <end position="816"/>
    </location>
</feature>
<dbReference type="InterPro" id="IPR012921">
    <property type="entry name" value="SPOC_C"/>
</dbReference>
<evidence type="ECO:0000256" key="6">
    <source>
        <dbReference type="ARBA" id="ARBA00023242"/>
    </source>
</evidence>
<dbReference type="EMBL" id="JAKKPZ010000020">
    <property type="protein sequence ID" value="KAI1711881.1"/>
    <property type="molecule type" value="Genomic_DNA"/>
</dbReference>
<feature type="compositionally biased region" description="Polar residues" evidence="9">
    <location>
        <begin position="2773"/>
        <end position="2782"/>
    </location>
</feature>
<feature type="compositionally biased region" description="Low complexity" evidence="9">
    <location>
        <begin position="2582"/>
        <end position="2606"/>
    </location>
</feature>
<name>A0AAD4N2T8_9BILA</name>
<feature type="region of interest" description="Disordered" evidence="9">
    <location>
        <begin position="1286"/>
        <end position="1305"/>
    </location>
</feature>
<evidence type="ECO:0000256" key="3">
    <source>
        <dbReference type="ARBA" id="ARBA00023015"/>
    </source>
</evidence>
<feature type="region of interest" description="Disordered" evidence="9">
    <location>
        <begin position="2009"/>
        <end position="2699"/>
    </location>
</feature>
<dbReference type="FunFam" id="2.40.290.10:FF:000002">
    <property type="entry name" value="Spen family transcriptional repressor"/>
    <property type="match status" value="1"/>
</dbReference>
<feature type="compositionally biased region" description="Polar residues" evidence="9">
    <location>
        <begin position="826"/>
        <end position="846"/>
    </location>
</feature>
<feature type="compositionally biased region" description="Low complexity" evidence="9">
    <location>
        <begin position="3229"/>
        <end position="3245"/>
    </location>
</feature>
<feature type="coiled-coil region" evidence="8">
    <location>
        <begin position="2966"/>
        <end position="3003"/>
    </location>
</feature>
<proteinExistence type="predicted"/>
<feature type="domain" description="RRM" evidence="10">
    <location>
        <begin position="99"/>
        <end position="175"/>
    </location>
</feature>
<feature type="region of interest" description="Disordered" evidence="9">
    <location>
        <begin position="459"/>
        <end position="478"/>
    </location>
</feature>
<evidence type="ECO:0000256" key="9">
    <source>
        <dbReference type="SAM" id="MobiDB-lite"/>
    </source>
</evidence>
<feature type="compositionally biased region" description="Basic and acidic residues" evidence="9">
    <location>
        <begin position="2883"/>
        <end position="2905"/>
    </location>
</feature>
<keyword evidence="3" id="KW-0805">Transcription regulation</keyword>
<feature type="compositionally biased region" description="Basic and acidic residues" evidence="9">
    <location>
        <begin position="1903"/>
        <end position="1964"/>
    </location>
</feature>
<evidence type="ECO:0000256" key="2">
    <source>
        <dbReference type="ARBA" id="ARBA00022884"/>
    </source>
</evidence>
<feature type="region of interest" description="Disordered" evidence="9">
    <location>
        <begin position="173"/>
        <end position="329"/>
    </location>
</feature>
<feature type="region of interest" description="Disordered" evidence="9">
    <location>
        <begin position="75"/>
        <end position="107"/>
    </location>
</feature>
<evidence type="ECO:0000313" key="12">
    <source>
        <dbReference type="EMBL" id="KAI1711881.1"/>
    </source>
</evidence>
<dbReference type="SUPFAM" id="SSF100939">
    <property type="entry name" value="SPOC domain-like"/>
    <property type="match status" value="1"/>
</dbReference>
<dbReference type="InterPro" id="IPR035979">
    <property type="entry name" value="RBD_domain_sf"/>
</dbReference>